<dbReference type="PANTHER" id="PTHR24305">
    <property type="entry name" value="CYTOCHROME P450"/>
    <property type="match status" value="1"/>
</dbReference>
<dbReference type="EMBL" id="CABFOC020000029">
    <property type="protein sequence ID" value="CAH0047360.1"/>
    <property type="molecule type" value="Genomic_DNA"/>
</dbReference>
<dbReference type="PRINTS" id="PR00463">
    <property type="entry name" value="EP450I"/>
</dbReference>
<keyword evidence="7 13" id="KW-1133">Transmembrane helix</keyword>
<dbReference type="SUPFAM" id="SSF48264">
    <property type="entry name" value="Cytochrome P450"/>
    <property type="match status" value="1"/>
</dbReference>
<comment type="similarity">
    <text evidence="3">Belongs to the cytochrome P450 family.</text>
</comment>
<dbReference type="GO" id="GO:0005506">
    <property type="term" value="F:iron ion binding"/>
    <property type="evidence" value="ECO:0007669"/>
    <property type="project" value="InterPro"/>
</dbReference>
<evidence type="ECO:0000256" key="4">
    <source>
        <dbReference type="ARBA" id="ARBA00022617"/>
    </source>
</evidence>
<accession>A0A9N9Z1J8</accession>
<keyword evidence="4 12" id="KW-0349">Heme</keyword>
<name>A0A9N9Z1J8_9HYPO</name>
<keyword evidence="5 13" id="KW-0812">Transmembrane</keyword>
<dbReference type="GO" id="GO:0020037">
    <property type="term" value="F:heme binding"/>
    <property type="evidence" value="ECO:0007669"/>
    <property type="project" value="InterPro"/>
</dbReference>
<dbReference type="OrthoDB" id="6692864at2759"/>
<keyword evidence="9 12" id="KW-0408">Iron</keyword>
<dbReference type="Pfam" id="PF00067">
    <property type="entry name" value="p450"/>
    <property type="match status" value="1"/>
</dbReference>
<protein>
    <recommendedName>
        <fullName evidence="16">Tryprostatin B 6-hydroxylase</fullName>
    </recommendedName>
</protein>
<dbReference type="InterPro" id="IPR002401">
    <property type="entry name" value="Cyt_P450_E_grp-I"/>
</dbReference>
<sequence length="547" mass="61483">MLHIFIGSRIAAFLAGMACHLFIFRCGEWDTMTWKIILSTFSLYFGAITVLATVPLQGEPPFSMYRSVSVVSTLGLLAVSGIFASMALYRGLFHRLCAFPGPLRARFSNFYITYLSTKRSHLYEEVEQLHRQYGDFVRIGPSELSIADPEAVMAIHGPKSTCVKGPWYTINNPMISLQMIRSKAQHVQHRRIWDRGFSAKALRDYEPRVVDYAEQLLSHLAATEGKPVNVTDWFNFYSFDVMGDLAWGKSFGMLQGGVKHYFMNSLHEFMATVGVFGHLVWLLDVLKGIPVLNRDQKSFWTWIQSQVTGRKGMSPDRPDVFSWLLEDHNSKQPTFQDELLLTGDAALIAVAGSDTTAASLTCLFYELCCRPEIIARLQIEIDEVYAGPDTVDSVSLSKLPFLNAVINETLRLHPPVPSGVQRVTPPEGLQIGKHFIPGNTIVQVPTHTMCRDERNFASPNDFIPERWTTNPELVKNSAAFVPFSVGRYSCIGKHLGLMEIRHVVSTILRKYIVEFAPGVSEEAFLDGKQDNFTLALAPLMIVFSTRK</sequence>
<evidence type="ECO:0000256" key="8">
    <source>
        <dbReference type="ARBA" id="ARBA00023002"/>
    </source>
</evidence>
<evidence type="ECO:0000256" key="11">
    <source>
        <dbReference type="ARBA" id="ARBA00023136"/>
    </source>
</evidence>
<keyword evidence="6 12" id="KW-0479">Metal-binding</keyword>
<dbReference type="CDD" id="cd11061">
    <property type="entry name" value="CYP67-like"/>
    <property type="match status" value="1"/>
</dbReference>
<organism evidence="14 15">
    <name type="scientific">Clonostachys solani</name>
    <dbReference type="NCBI Taxonomy" id="160281"/>
    <lineage>
        <taxon>Eukaryota</taxon>
        <taxon>Fungi</taxon>
        <taxon>Dikarya</taxon>
        <taxon>Ascomycota</taxon>
        <taxon>Pezizomycotina</taxon>
        <taxon>Sordariomycetes</taxon>
        <taxon>Hypocreomycetidae</taxon>
        <taxon>Hypocreales</taxon>
        <taxon>Bionectriaceae</taxon>
        <taxon>Clonostachys</taxon>
    </lineage>
</organism>
<keyword evidence="8" id="KW-0560">Oxidoreductase</keyword>
<evidence type="ECO:0000256" key="13">
    <source>
        <dbReference type="SAM" id="Phobius"/>
    </source>
</evidence>
<dbReference type="InterPro" id="IPR050121">
    <property type="entry name" value="Cytochrome_P450_monoxygenase"/>
</dbReference>
<evidence type="ECO:0000256" key="1">
    <source>
        <dbReference type="ARBA" id="ARBA00001971"/>
    </source>
</evidence>
<feature type="transmembrane region" description="Helical" evidence="13">
    <location>
        <begin position="36"/>
        <end position="56"/>
    </location>
</feature>
<evidence type="ECO:0000256" key="7">
    <source>
        <dbReference type="ARBA" id="ARBA00022989"/>
    </source>
</evidence>
<evidence type="ECO:0000256" key="9">
    <source>
        <dbReference type="ARBA" id="ARBA00023004"/>
    </source>
</evidence>
<comment type="caution">
    <text evidence="14">The sequence shown here is derived from an EMBL/GenBank/DDBJ whole genome shotgun (WGS) entry which is preliminary data.</text>
</comment>
<dbReference type="PRINTS" id="PR00385">
    <property type="entry name" value="P450"/>
</dbReference>
<dbReference type="GO" id="GO:1902181">
    <property type="term" value="P:verruculogen biosynthetic process"/>
    <property type="evidence" value="ECO:0007669"/>
    <property type="project" value="UniProtKB-ARBA"/>
</dbReference>
<dbReference type="PANTHER" id="PTHR24305:SF187">
    <property type="entry name" value="P450, PUTATIVE (EUROFUNG)-RELATED"/>
    <property type="match status" value="1"/>
</dbReference>
<evidence type="ECO:0000256" key="5">
    <source>
        <dbReference type="ARBA" id="ARBA00022692"/>
    </source>
</evidence>
<dbReference type="InterPro" id="IPR001128">
    <property type="entry name" value="Cyt_P450"/>
</dbReference>
<dbReference type="FunFam" id="1.10.630.10:FF:000063">
    <property type="entry name" value="Cytochrome P450 monooxygenase"/>
    <property type="match status" value="1"/>
</dbReference>
<evidence type="ECO:0008006" key="16">
    <source>
        <dbReference type="Google" id="ProtNLM"/>
    </source>
</evidence>
<evidence type="ECO:0000256" key="12">
    <source>
        <dbReference type="PIRSR" id="PIRSR602401-1"/>
    </source>
</evidence>
<dbReference type="Proteomes" id="UP000775872">
    <property type="component" value="Unassembled WGS sequence"/>
</dbReference>
<gene>
    <name evidence="14" type="ORF">CSOL1703_00017250</name>
</gene>
<keyword evidence="15" id="KW-1185">Reference proteome</keyword>
<evidence type="ECO:0000313" key="15">
    <source>
        <dbReference type="Proteomes" id="UP000775872"/>
    </source>
</evidence>
<dbReference type="GO" id="GO:0016705">
    <property type="term" value="F:oxidoreductase activity, acting on paired donors, with incorporation or reduction of molecular oxygen"/>
    <property type="evidence" value="ECO:0007669"/>
    <property type="project" value="InterPro"/>
</dbReference>
<feature type="binding site" description="axial binding residue" evidence="12">
    <location>
        <position position="490"/>
    </location>
    <ligand>
        <name>heme</name>
        <dbReference type="ChEBI" id="CHEBI:30413"/>
    </ligand>
    <ligandPart>
        <name>Fe</name>
        <dbReference type="ChEBI" id="CHEBI:18248"/>
    </ligandPart>
</feature>
<reference evidence="14" key="1">
    <citation type="submission" date="2021-10" db="EMBL/GenBank/DDBJ databases">
        <authorList>
            <person name="Piombo E."/>
        </authorList>
    </citation>
    <scope>NUCLEOTIDE SEQUENCE</scope>
</reference>
<dbReference type="InterPro" id="IPR036396">
    <property type="entry name" value="Cyt_P450_sf"/>
</dbReference>
<comment type="subcellular location">
    <subcellularLocation>
        <location evidence="2">Membrane</location>
    </subcellularLocation>
</comment>
<feature type="transmembrane region" description="Helical" evidence="13">
    <location>
        <begin position="6"/>
        <end position="24"/>
    </location>
</feature>
<evidence type="ECO:0000256" key="6">
    <source>
        <dbReference type="ARBA" id="ARBA00022723"/>
    </source>
</evidence>
<keyword evidence="10" id="KW-0503">Monooxygenase</keyword>
<keyword evidence="11 13" id="KW-0472">Membrane</keyword>
<evidence type="ECO:0000256" key="10">
    <source>
        <dbReference type="ARBA" id="ARBA00023033"/>
    </source>
</evidence>
<proteinExistence type="inferred from homology"/>
<dbReference type="AlphaFoldDB" id="A0A9N9Z1J8"/>
<feature type="transmembrane region" description="Helical" evidence="13">
    <location>
        <begin position="68"/>
        <end position="89"/>
    </location>
</feature>
<evidence type="ECO:0000313" key="14">
    <source>
        <dbReference type="EMBL" id="CAH0047360.1"/>
    </source>
</evidence>
<dbReference type="Gene3D" id="1.10.630.10">
    <property type="entry name" value="Cytochrome P450"/>
    <property type="match status" value="1"/>
</dbReference>
<dbReference type="GO" id="GO:0016020">
    <property type="term" value="C:membrane"/>
    <property type="evidence" value="ECO:0007669"/>
    <property type="project" value="UniProtKB-SubCell"/>
</dbReference>
<evidence type="ECO:0000256" key="3">
    <source>
        <dbReference type="ARBA" id="ARBA00010617"/>
    </source>
</evidence>
<dbReference type="GO" id="GO:0004497">
    <property type="term" value="F:monooxygenase activity"/>
    <property type="evidence" value="ECO:0007669"/>
    <property type="project" value="UniProtKB-KW"/>
</dbReference>
<evidence type="ECO:0000256" key="2">
    <source>
        <dbReference type="ARBA" id="ARBA00004370"/>
    </source>
</evidence>
<comment type="cofactor">
    <cofactor evidence="1 12">
        <name>heme</name>
        <dbReference type="ChEBI" id="CHEBI:30413"/>
    </cofactor>
</comment>